<dbReference type="InterPro" id="IPR044855">
    <property type="entry name" value="CoA-Trfase_III_dom3_sf"/>
</dbReference>
<dbReference type="Proteomes" id="UP000655523">
    <property type="component" value="Unassembled WGS sequence"/>
</dbReference>
<dbReference type="Gene3D" id="3.40.50.10540">
    <property type="entry name" value="Crotonobetainyl-coa:carnitine coa-transferase, domain 1"/>
    <property type="match status" value="1"/>
</dbReference>
<accession>A0A972SJD2</accession>
<organism evidence="2 3">
    <name type="scientific">Paraburkholderia elongata</name>
    <dbReference type="NCBI Taxonomy" id="2675747"/>
    <lineage>
        <taxon>Bacteria</taxon>
        <taxon>Pseudomonadati</taxon>
        <taxon>Pseudomonadota</taxon>
        <taxon>Betaproteobacteria</taxon>
        <taxon>Burkholderiales</taxon>
        <taxon>Burkholderiaceae</taxon>
        <taxon>Paraburkholderia</taxon>
    </lineage>
</organism>
<sequence>MNESHSESIFTGLKVVDLASYIAGPAATTILSDFGATVIKVEPPETGDPYRHAYATPPNPVSEHNYTWQLTNRNKRSIALDLKAPAAKDVLACLVKWADVLVTNFPPKVKEKLGLSYEAFNALNPRLIYADITGYGARGAEADKPGFDLTAYWARTGLMAVTHDEDSPPTLPIVGIGDHATASTLYSAIVTGLYRRERTGKGSHVSTSLIAEGAWAAAAWIEGALNGATFFSQHNRKRPPNALMNPYCTSDNRWLLLVAVQEKDWPGFVAAMGLPELLQDPRFADAKLRAQNAAALVEVLDPIFASKPLQHWRQVLDAGRVIFGVVQIADEIVNDPQMHENQILVPLAEPTAGVTHTVNSPVQVAGVQKVKPGRAPRLGEHSAEVLRELGFTADEIDKFCSTGAVSQSAPAE</sequence>
<dbReference type="RefSeq" id="WP_172167588.1">
    <property type="nucleotide sequence ID" value="NZ_WOEZ01000108.1"/>
</dbReference>
<dbReference type="InterPro" id="IPR050483">
    <property type="entry name" value="CoA-transferase_III_domain"/>
</dbReference>
<dbReference type="Pfam" id="PF02515">
    <property type="entry name" value="CoA_transf_3"/>
    <property type="match status" value="1"/>
</dbReference>
<evidence type="ECO:0000256" key="1">
    <source>
        <dbReference type="ARBA" id="ARBA00022679"/>
    </source>
</evidence>
<proteinExistence type="predicted"/>
<dbReference type="PANTHER" id="PTHR48207:SF3">
    <property type="entry name" value="SUCCINATE--HYDROXYMETHYLGLUTARATE COA-TRANSFERASE"/>
    <property type="match status" value="1"/>
</dbReference>
<evidence type="ECO:0000313" key="2">
    <source>
        <dbReference type="EMBL" id="NPT56877.1"/>
    </source>
</evidence>
<dbReference type="GO" id="GO:0008410">
    <property type="term" value="F:CoA-transferase activity"/>
    <property type="evidence" value="ECO:0007669"/>
    <property type="project" value="TreeGrafter"/>
</dbReference>
<dbReference type="AlphaFoldDB" id="A0A972SJD2"/>
<comment type="caution">
    <text evidence="2">The sequence shown here is derived from an EMBL/GenBank/DDBJ whole genome shotgun (WGS) entry which is preliminary data.</text>
</comment>
<dbReference type="SUPFAM" id="SSF89796">
    <property type="entry name" value="CoA-transferase family III (CaiB/BaiF)"/>
    <property type="match status" value="1"/>
</dbReference>
<dbReference type="EMBL" id="WOEZ01000108">
    <property type="protein sequence ID" value="NPT56877.1"/>
    <property type="molecule type" value="Genomic_DNA"/>
</dbReference>
<dbReference type="InterPro" id="IPR023606">
    <property type="entry name" value="CoA-Trfase_III_dom_1_sf"/>
</dbReference>
<dbReference type="Gene3D" id="3.30.1540.10">
    <property type="entry name" value="formyl-coa transferase, domain 3"/>
    <property type="match status" value="1"/>
</dbReference>
<name>A0A972SJD2_9BURK</name>
<dbReference type="InterPro" id="IPR003673">
    <property type="entry name" value="CoA-Trfase_fam_III"/>
</dbReference>
<reference evidence="2 3" key="1">
    <citation type="submission" date="2019-11" db="EMBL/GenBank/DDBJ databases">
        <title>Metabolism of dissolved organic matter in forest soils.</title>
        <authorList>
            <person name="Cyle K.T."/>
            <person name="Wilhelm R.C."/>
            <person name="Martinez C.E."/>
        </authorList>
    </citation>
    <scope>NUCLEOTIDE SEQUENCE [LARGE SCALE GENOMIC DNA]</scope>
    <source>
        <strain evidence="2 3">5N</strain>
    </source>
</reference>
<gene>
    <name evidence="2" type="ORF">GNZ13_20380</name>
</gene>
<keyword evidence="1 2" id="KW-0808">Transferase</keyword>
<dbReference type="PANTHER" id="PTHR48207">
    <property type="entry name" value="SUCCINATE--HYDROXYMETHYLGLUTARATE COA-TRANSFERASE"/>
    <property type="match status" value="1"/>
</dbReference>
<keyword evidence="3" id="KW-1185">Reference proteome</keyword>
<evidence type="ECO:0000313" key="3">
    <source>
        <dbReference type="Proteomes" id="UP000655523"/>
    </source>
</evidence>
<protein>
    <submittedName>
        <fullName evidence="2">CoA transferase</fullName>
    </submittedName>
</protein>